<dbReference type="AlphaFoldDB" id="A0A178LWJ2"/>
<feature type="compositionally biased region" description="Basic and acidic residues" evidence="1">
    <location>
        <begin position="109"/>
        <end position="126"/>
    </location>
</feature>
<proteinExistence type="predicted"/>
<evidence type="ECO:0000313" key="2">
    <source>
        <dbReference type="EMBL" id="OAN38015.1"/>
    </source>
</evidence>
<evidence type="ECO:0000313" key="3">
    <source>
        <dbReference type="Proteomes" id="UP000078396"/>
    </source>
</evidence>
<dbReference type="InterPro" id="IPR051200">
    <property type="entry name" value="Host-pathogen_enzymatic-act"/>
</dbReference>
<dbReference type="Gene3D" id="2.130.10.10">
    <property type="entry name" value="YVTN repeat-like/Quinoprotein amine dehydrogenase"/>
    <property type="match status" value="2"/>
</dbReference>
<feature type="compositionally biased region" description="Low complexity" evidence="1">
    <location>
        <begin position="1"/>
        <end position="30"/>
    </location>
</feature>
<dbReference type="SUPFAM" id="SSF75011">
    <property type="entry name" value="3-carboxy-cis,cis-mucoante lactonizing enzyme"/>
    <property type="match status" value="1"/>
</dbReference>
<reference evidence="2 3" key="1">
    <citation type="submission" date="2016-04" db="EMBL/GenBank/DDBJ databases">
        <title>Draft Genome Sequences of Staphylococcus capitis Strain H36, S. capitis Strain H65, S. cohnii Strain H62, S. hominis Strain H69, Mycobacterium iranicum Strain H39, Plantibacter sp. Strain H53, Pseudomonas oryzihabitans Strain H72, and Microbacterium sp. Strain H83, isolated from residential settings.</title>
        <authorList>
            <person name="Lymperopoulou D."/>
            <person name="Adams R.I."/>
            <person name="Lindow S."/>
            <person name="Coil D.A."/>
            <person name="Jospin G."/>
            <person name="Eisen J.A."/>
        </authorList>
    </citation>
    <scope>NUCLEOTIDE SEQUENCE [LARGE SCALE GENOMIC DNA]</scope>
    <source>
        <strain evidence="2 3">H39</strain>
    </source>
</reference>
<dbReference type="InterPro" id="IPR011045">
    <property type="entry name" value="N2O_reductase_N"/>
</dbReference>
<gene>
    <name evidence="2" type="ORF">A4X20_20725</name>
</gene>
<evidence type="ECO:0000256" key="1">
    <source>
        <dbReference type="SAM" id="MobiDB-lite"/>
    </source>
</evidence>
<name>A0A178LWJ2_MYCIR</name>
<feature type="region of interest" description="Disordered" evidence="1">
    <location>
        <begin position="1"/>
        <end position="126"/>
    </location>
</feature>
<feature type="compositionally biased region" description="Acidic residues" evidence="1">
    <location>
        <begin position="50"/>
        <end position="59"/>
    </location>
</feature>
<dbReference type="NCBIfam" id="TIGR02276">
    <property type="entry name" value="beta_rpt_yvtn"/>
    <property type="match status" value="3"/>
</dbReference>
<dbReference type="InterPro" id="IPR011964">
    <property type="entry name" value="YVTN_b-propeller_repeat"/>
</dbReference>
<dbReference type="InterPro" id="IPR015943">
    <property type="entry name" value="WD40/YVTN_repeat-like_dom_sf"/>
</dbReference>
<dbReference type="Proteomes" id="UP000078396">
    <property type="component" value="Unassembled WGS sequence"/>
</dbReference>
<dbReference type="CDD" id="cd11304">
    <property type="entry name" value="Cadherin_repeat"/>
    <property type="match status" value="1"/>
</dbReference>
<dbReference type="PANTHER" id="PTHR47197">
    <property type="entry name" value="PROTEIN NIRF"/>
    <property type="match status" value="1"/>
</dbReference>
<sequence length="971" mass="100903">MTMPTAGADEAAPGAAASSETTSSSSLTSAEQPRSHTATTKLGSRGADPQDSEDSDESVTDAPSADPDESTQGSDDAESDTVAESADDPRVTIPEDAAVPDDGQSDGVVDPHVETPRGTDADRDVADVDDAVTETPAATEVVETIGKDVDASDQKAAAPAATKVVETETVSESTVAPTAPNTDAGVVTNAPKTLSDVVDSVMKAIFGPFANPFPTTPDSSPLLLMLEWFRRTTVGAFYNRNPEGDPLQIGETAEGTVVGTVGAIDPDGDPLTYEVAQGPKFGTIVMNADGTYVYTPGTLLARDGGEDTFVVTVRDSGIRLLSRPGVHTVSVSVTVGAGDELGIGGSPYGMAMSPDRRLAYVTDIDNHRVVVVDVATGSVIDSIKVGAAPYGITVARDGRAYVVNSDDGTLSVIDTATNTLLPQKIYVGNSPTSVAVNASGTRVVVTASNDDSVSIIDTATMKVTRVAVGDGAFGVAIKDTRPYVTNEFDDTVSVIDLNANTVIATIAVGNAPAGIAAGGNRLVVTNSGSMSATGDGTVTIIDLDTLTVVGEPVSVGEMPTAVVVDAEGKFAYVTDAGYGTVTVLDLTAGRIVGPVLETALGATGIDIGFDGRLYVAGTHSGTVDVVSPASAAVGAILAAGEMRPPTTVARAQMSMLAAADASPNNATWTRTFEVHNLTTDPVTMIRYEGDDRPVETVPLGYVLAPGGVLRFEVPMYYWSRVAVRPVFENMNTGDTWSVRLNTNFDWVYAQDSVYVRHSGGTGTSFPSPEDWIPTLGNKVSLLEKRDNVITIEPGNAKATEWVNKLCNGGGTSVRCVAGNITKVRDDLDNWSEWQLGTVSGGPSVDNNFTSSPHEYTGEITASWATKTSIEASVKLSLSLSKVLGADLSAKLGKDVTNSATYKGTVKYVTPPWKKITVLVRMPVVTITSDLFITIGNTTVIVKGVTYDVPNPSKGAVLGQTTRESEATDPFA</sequence>
<feature type="compositionally biased region" description="Polar residues" evidence="1">
    <location>
        <begin position="31"/>
        <end position="42"/>
    </location>
</feature>
<evidence type="ECO:0008006" key="4">
    <source>
        <dbReference type="Google" id="ProtNLM"/>
    </source>
</evidence>
<feature type="region of interest" description="Disordered" evidence="1">
    <location>
        <begin position="952"/>
        <end position="971"/>
    </location>
</feature>
<dbReference type="EMBL" id="LWCS01000023">
    <property type="protein sequence ID" value="OAN38015.1"/>
    <property type="molecule type" value="Genomic_DNA"/>
</dbReference>
<dbReference type="Pfam" id="PF17963">
    <property type="entry name" value="Big_9"/>
    <property type="match status" value="1"/>
</dbReference>
<accession>A0A178LWJ2</accession>
<dbReference type="SUPFAM" id="SSF50974">
    <property type="entry name" value="Nitrous oxide reductase, N-terminal domain"/>
    <property type="match status" value="1"/>
</dbReference>
<comment type="caution">
    <text evidence="2">The sequence shown here is derived from an EMBL/GenBank/DDBJ whole genome shotgun (WGS) entry which is preliminary data.</text>
</comment>
<organism evidence="2 3">
    <name type="scientific">Mycolicibacterium iranicum</name>
    <name type="common">Mycobacterium iranicum</name>
    <dbReference type="NCBI Taxonomy" id="912594"/>
    <lineage>
        <taxon>Bacteria</taxon>
        <taxon>Bacillati</taxon>
        <taxon>Actinomycetota</taxon>
        <taxon>Actinomycetes</taxon>
        <taxon>Mycobacteriales</taxon>
        <taxon>Mycobacteriaceae</taxon>
        <taxon>Mycolicibacterium</taxon>
    </lineage>
</organism>
<dbReference type="PANTHER" id="PTHR47197:SF3">
    <property type="entry name" value="DIHYDRO-HEME D1 DEHYDROGENASE"/>
    <property type="match status" value="1"/>
</dbReference>
<protein>
    <recommendedName>
        <fullName evidence="4">Cadherin domain-containing protein</fullName>
    </recommendedName>
</protein>